<comment type="subcellular location">
    <subcellularLocation>
        <location evidence="1">Secreted</location>
    </subcellularLocation>
</comment>
<dbReference type="Pfam" id="PF07249">
    <property type="entry name" value="Cerato-platanin"/>
    <property type="match status" value="1"/>
</dbReference>
<keyword evidence="4" id="KW-0732">Signal</keyword>
<evidence type="ECO:0008006" key="7">
    <source>
        <dbReference type="Google" id="ProtNLM"/>
    </source>
</evidence>
<evidence type="ECO:0000256" key="1">
    <source>
        <dbReference type="ARBA" id="ARBA00004613"/>
    </source>
</evidence>
<dbReference type="CDD" id="cd22778">
    <property type="entry name" value="DPBB_CEPL-like"/>
    <property type="match status" value="1"/>
</dbReference>
<dbReference type="InterPro" id="IPR010829">
    <property type="entry name" value="Cerato-platanin"/>
</dbReference>
<protein>
    <recommendedName>
        <fullName evidence="7">Cerato-platanin</fullName>
    </recommendedName>
</protein>
<comment type="similarity">
    <text evidence="2">Belongs to the cerato-platanin family.</text>
</comment>
<sequence length="138" mass="14651">MHFSRILGFLTLVAASHCTTVSYDQGYDDANRSLTVVSCSDGANGLTTKYGWTTQGQVPHFPYIGGVEAVAGWNSPNCGTCWSATYNGRTIYVLAVDHAASGLNIALEAMNDLTGGHALEFGRVEATVTQVDRSKCGL</sequence>
<comment type="caution">
    <text evidence="5">The sequence shown here is derived from an EMBL/GenBank/DDBJ whole genome shotgun (WGS) entry which is preliminary data.</text>
</comment>
<keyword evidence="3" id="KW-0964">Secreted</keyword>
<evidence type="ECO:0000256" key="2">
    <source>
        <dbReference type="ARBA" id="ARBA00010421"/>
    </source>
</evidence>
<keyword evidence="6" id="KW-1185">Reference proteome</keyword>
<evidence type="ECO:0000313" key="5">
    <source>
        <dbReference type="EMBL" id="KAL1876829.1"/>
    </source>
</evidence>
<feature type="chain" id="PRO_5046342737" description="Cerato-platanin" evidence="4">
    <location>
        <begin position="19"/>
        <end position="138"/>
    </location>
</feature>
<gene>
    <name evidence="5" type="ORF">VTK73DRAFT_9206</name>
</gene>
<evidence type="ECO:0000256" key="3">
    <source>
        <dbReference type="ARBA" id="ARBA00022525"/>
    </source>
</evidence>
<dbReference type="Proteomes" id="UP001586593">
    <property type="component" value="Unassembled WGS sequence"/>
</dbReference>
<dbReference type="SUPFAM" id="SSF50685">
    <property type="entry name" value="Barwin-like endoglucanases"/>
    <property type="match status" value="1"/>
</dbReference>
<organism evidence="5 6">
    <name type="scientific">Phialemonium thermophilum</name>
    <dbReference type="NCBI Taxonomy" id="223376"/>
    <lineage>
        <taxon>Eukaryota</taxon>
        <taxon>Fungi</taxon>
        <taxon>Dikarya</taxon>
        <taxon>Ascomycota</taxon>
        <taxon>Pezizomycotina</taxon>
        <taxon>Sordariomycetes</taxon>
        <taxon>Sordariomycetidae</taxon>
        <taxon>Cephalothecales</taxon>
        <taxon>Cephalothecaceae</taxon>
        <taxon>Phialemonium</taxon>
    </lineage>
</organism>
<feature type="signal peptide" evidence="4">
    <location>
        <begin position="1"/>
        <end position="18"/>
    </location>
</feature>
<evidence type="ECO:0000313" key="6">
    <source>
        <dbReference type="Proteomes" id="UP001586593"/>
    </source>
</evidence>
<name>A0ABR3XMK2_9PEZI</name>
<reference evidence="5 6" key="1">
    <citation type="journal article" date="2024" name="Commun. Biol.">
        <title>Comparative genomic analysis of thermophilic fungi reveals convergent evolutionary adaptations and gene losses.</title>
        <authorList>
            <person name="Steindorff A.S."/>
            <person name="Aguilar-Pontes M.V."/>
            <person name="Robinson A.J."/>
            <person name="Andreopoulos B."/>
            <person name="LaButti K."/>
            <person name="Kuo A."/>
            <person name="Mondo S."/>
            <person name="Riley R."/>
            <person name="Otillar R."/>
            <person name="Haridas S."/>
            <person name="Lipzen A."/>
            <person name="Grimwood J."/>
            <person name="Schmutz J."/>
            <person name="Clum A."/>
            <person name="Reid I.D."/>
            <person name="Moisan M.C."/>
            <person name="Butler G."/>
            <person name="Nguyen T.T.M."/>
            <person name="Dewar K."/>
            <person name="Conant G."/>
            <person name="Drula E."/>
            <person name="Henrissat B."/>
            <person name="Hansel C."/>
            <person name="Singer S."/>
            <person name="Hutchinson M.I."/>
            <person name="de Vries R.P."/>
            <person name="Natvig D.O."/>
            <person name="Powell A.J."/>
            <person name="Tsang A."/>
            <person name="Grigoriev I.V."/>
        </authorList>
    </citation>
    <scope>NUCLEOTIDE SEQUENCE [LARGE SCALE GENOMIC DNA]</scope>
    <source>
        <strain evidence="5 6">ATCC 24622</strain>
    </source>
</reference>
<dbReference type="EMBL" id="JAZHXJ010000074">
    <property type="protein sequence ID" value="KAL1876829.1"/>
    <property type="molecule type" value="Genomic_DNA"/>
</dbReference>
<dbReference type="Gene3D" id="2.40.40.10">
    <property type="entry name" value="RlpA-like domain"/>
    <property type="match status" value="1"/>
</dbReference>
<accession>A0ABR3XMK2</accession>
<evidence type="ECO:0000256" key="4">
    <source>
        <dbReference type="SAM" id="SignalP"/>
    </source>
</evidence>
<dbReference type="InterPro" id="IPR036908">
    <property type="entry name" value="RlpA-like_sf"/>
</dbReference>
<proteinExistence type="inferred from homology"/>